<comment type="caution">
    <text evidence="3">The sequence shown here is derived from an EMBL/GenBank/DDBJ whole genome shotgun (WGS) entry which is preliminary data.</text>
</comment>
<dbReference type="NCBIfam" id="NF038128">
    <property type="entry name" value="choice_anch_J"/>
    <property type="match status" value="2"/>
</dbReference>
<feature type="domain" description="Cleaved adhesin" evidence="2">
    <location>
        <begin position="1267"/>
        <end position="1382"/>
    </location>
</feature>
<dbReference type="SUPFAM" id="SSF82171">
    <property type="entry name" value="DPP6 N-terminal domain-like"/>
    <property type="match status" value="1"/>
</dbReference>
<organism evidence="3 4">
    <name type="scientific">Prevotella aurantiaca</name>
    <dbReference type="NCBI Taxonomy" id="596085"/>
    <lineage>
        <taxon>Bacteria</taxon>
        <taxon>Pseudomonadati</taxon>
        <taxon>Bacteroidota</taxon>
        <taxon>Bacteroidia</taxon>
        <taxon>Bacteroidales</taxon>
        <taxon>Prevotellaceae</taxon>
        <taxon>Prevotella</taxon>
    </lineage>
</organism>
<feature type="chain" id="PRO_5037691576" evidence="1">
    <location>
        <begin position="22"/>
        <end position="1493"/>
    </location>
</feature>
<feature type="signal peptide" evidence="1">
    <location>
        <begin position="1"/>
        <end position="21"/>
    </location>
</feature>
<protein>
    <submittedName>
        <fullName evidence="3">Adhesin</fullName>
    </submittedName>
</protein>
<sequence length="1493" mass="164495">MRKTFLLLASMFLLVGNIAIAQNYTERPCMSLQRFASEEKVRIDERENELSLFERGKSLAYSYGSGHKLMQKQGLSSSLSFDKQKLLKTNGGAEIWVNVTYAPGMTKATDRSISSFNSLAPKELNPLINGNFMFYNGIGLVDGKLYAGYNAMSKDKKYTPTLYTIDTNSWTLIGSEVLGDYSLMAFETATAEDGTIYGEFYSADGKSREIGIIDYPNRSRSTLFATNKYYIAMGITKAGVLYGIATDGNLYQIDKGAGKEILIGATGITLSDSSGSFFFQTGEIDQSDDVFYWLGTDQKKQSTSLYTVDLKTGAATEIYKFGQYTFSGMIIRQPEALNGAPAKVTDLSLMFIDGATTGSVVFTAPTLSYDGQILSNELYYKVIADGNIIATGTTSPGKNETIPTIVSTGMHSFEVMLSNSIGNSPIAKVRQWIGYDVPMPVSNIVMELDKSSGNAYVYWEAPQKGLHDGFLGGIYYDIYRIGNGEKKLIAENYGDTYVEDQIAIGDFANYRYGIVARNGEQRSEIAYSNSEQVGAAFSVPYMEDFESADKFAIWRVVDVNNDKEESDFGTRAIWVYDKRAKAASYTFGPKAADDWMFSPPIKMKAGRTYTIALSAKGRAGQSKVYPERFEVKMGKGTSVEDMKNNVLSETDVNSATYKKYKNNQIKVDVDGEYHIGIHAISTTGGWTLYVDSVMVDQNATAESPDSVRDFHVVADANGGLIANISFKAPIKTVGGTTLNEPLTKIELRRDNKIIKTFSNIPPSTEITYQDNEVLLGNHTYTTLPFMGEEQGQKSQQVVYVGVDVPEHVKNIRVADNDQNVKITWDKVGSIGATGGLVITDKVDYEIWNTASYNGTMLLAEKLATIHDGTSSNIEFNTNEGKQGIAYWAVRAVNAAGAGEARMSGLLVGKAYSIPFKESVTKGQLTTYWDFNGTGSGVKMQLSGEASDGDNYAFDIVSPSSDEYGELYSGKISLAGATKPMLTFDVKGTDKQNTIGVYVVKPDGTETLADVISPNKEYATYKIDLSSYKTERYIRLGLFETFNSEGSITFDNINIVNMTNNDLKVASLFVPETVQAGDTAAIQLVIKNYGLQPANNYTIRIMADDKELVNKLVENNLSSMHEQLFEASMPTTIFDEAGSRLIKAEIIYAPDEMLENNIAKSTLNVLISQAATPENLVAKQEDSGVRMQWNTPQKTTRPIVENFENTDIFVPFSLGGVTESSNEGSFGDWKLVDGDGKVTNMWGAVSYKNSSKPHAWQVINPEIVFGANIYDKDRAHSGSQYLISFCPVKGAADDWLISPELPGVEQTITFYVKCLSLMYGDETYEVLYSTTNRNIESFVKLGKTETPNMDWTQRFFTLPDKTKYFAIHHTASDAFGLLVDDIKYSVKGDDVKKYNIYLDKKIIATIEGGVTTYFVEQPLKDGNHLFSVTAVYADSIESAPVSVSMVVSGVDALYASHQNFNVYTIDGKVVRKNSKTLEGLKGVYIVNGKKTILR</sequence>
<evidence type="ECO:0000259" key="2">
    <source>
        <dbReference type="Pfam" id="PF07675"/>
    </source>
</evidence>
<dbReference type="EMBL" id="JABZSJ010000081">
    <property type="protein sequence ID" value="MBF1385220.1"/>
    <property type="molecule type" value="Genomic_DNA"/>
</dbReference>
<proteinExistence type="predicted"/>
<dbReference type="Pfam" id="PF07675">
    <property type="entry name" value="Cleaved_Adhesin"/>
    <property type="match status" value="1"/>
</dbReference>
<keyword evidence="1" id="KW-0732">Signal</keyword>
<evidence type="ECO:0000313" key="4">
    <source>
        <dbReference type="Proteomes" id="UP000771736"/>
    </source>
</evidence>
<dbReference type="Proteomes" id="UP000771736">
    <property type="component" value="Unassembled WGS sequence"/>
</dbReference>
<reference evidence="3" key="1">
    <citation type="submission" date="2020-04" db="EMBL/GenBank/DDBJ databases">
        <title>Deep metagenomics examines the oral microbiome during advanced dental caries in children, revealing novel taxa and co-occurrences with host molecules.</title>
        <authorList>
            <person name="Baker J.L."/>
            <person name="Morton J.T."/>
            <person name="Dinis M."/>
            <person name="Alvarez R."/>
            <person name="Tran N.C."/>
            <person name="Knight R."/>
            <person name="Edlund A."/>
        </authorList>
    </citation>
    <scope>NUCLEOTIDE SEQUENCE</scope>
    <source>
        <strain evidence="3">JCVI_44_bin.5</strain>
    </source>
</reference>
<dbReference type="Gene3D" id="2.60.40.10">
    <property type="entry name" value="Immunoglobulins"/>
    <property type="match status" value="1"/>
</dbReference>
<dbReference type="Gene3D" id="2.60.120.200">
    <property type="match status" value="2"/>
</dbReference>
<dbReference type="InterPro" id="IPR013783">
    <property type="entry name" value="Ig-like_fold"/>
</dbReference>
<evidence type="ECO:0000313" key="3">
    <source>
        <dbReference type="EMBL" id="MBF1385220.1"/>
    </source>
</evidence>
<name>A0A930HPD8_9BACT</name>
<evidence type="ECO:0000256" key="1">
    <source>
        <dbReference type="SAM" id="SignalP"/>
    </source>
</evidence>
<dbReference type="RefSeq" id="WP_273161158.1">
    <property type="nucleotide sequence ID" value="NZ_JABZSJ010000081.1"/>
</dbReference>
<accession>A0A930HPD8</accession>
<dbReference type="InterPro" id="IPR011628">
    <property type="entry name" value="Cleaved_adhesin"/>
</dbReference>
<gene>
    <name evidence="3" type="ORF">HXN26_10345</name>
</gene>